<dbReference type="EMBL" id="UGQU01000002">
    <property type="protein sequence ID" value="STZ62734.1"/>
    <property type="molecule type" value="Genomic_DNA"/>
</dbReference>
<sequence length="300" mass="35649">MSSKYPWLANPRWTPRQASKATEFFRDSYYHKPEIVEMMIVKKLASEGHLDAMYALQASKLTADLNDPNFSYTDEDKYQDGKVYYELARQGQMNAKWRIIDWYADHAYDELETKTYYEALKEFSNYQSDEFLKEMINDYYYELVMAKARDKSLLRGYISFIASNQSYQSKDNYFNWGESYFYADLRDFKALTNSKTANEFFTVINHYFERSHDPELLPYLTQLYAFGFGTTKNLDKACQYFAYAQDDHEFAQTSLAFDALTTLFHQHNMKCTKDPNIKIATLEEANEWYKSLYWGENENK</sequence>
<gene>
    <name evidence="1" type="ORF">NCTC10359_01136</name>
</gene>
<evidence type="ECO:0000313" key="1">
    <source>
        <dbReference type="EMBL" id="STZ62734.1"/>
    </source>
</evidence>
<reference evidence="1 2" key="1">
    <citation type="submission" date="2018-06" db="EMBL/GenBank/DDBJ databases">
        <authorList>
            <consortium name="Pathogen Informatics"/>
            <person name="Doyle S."/>
        </authorList>
    </citation>
    <scope>NUCLEOTIDE SEQUENCE [LARGE SCALE GENOMIC DNA]</scope>
    <source>
        <strain evidence="1 2">NCTC10359</strain>
    </source>
</reference>
<name>A0A378TR25_MORLA</name>
<organism evidence="1 2">
    <name type="scientific">Moraxella lacunata</name>
    <dbReference type="NCBI Taxonomy" id="477"/>
    <lineage>
        <taxon>Bacteria</taxon>
        <taxon>Pseudomonadati</taxon>
        <taxon>Pseudomonadota</taxon>
        <taxon>Gammaproteobacteria</taxon>
        <taxon>Moraxellales</taxon>
        <taxon>Moraxellaceae</taxon>
        <taxon>Moraxella</taxon>
    </lineage>
</organism>
<proteinExistence type="predicted"/>
<accession>A0A378TR25</accession>
<protein>
    <submittedName>
        <fullName evidence="1">Uncharacterized protein</fullName>
    </submittedName>
</protein>
<dbReference type="Proteomes" id="UP000254437">
    <property type="component" value="Unassembled WGS sequence"/>
</dbReference>
<dbReference type="AlphaFoldDB" id="A0A378TR25"/>
<evidence type="ECO:0000313" key="2">
    <source>
        <dbReference type="Proteomes" id="UP000254437"/>
    </source>
</evidence>